<dbReference type="EC" id="1.4.3.3" evidence="1"/>
<organism evidence="1 2">
    <name type="scientific">Linderina macrospora</name>
    <dbReference type="NCBI Taxonomy" id="4868"/>
    <lineage>
        <taxon>Eukaryota</taxon>
        <taxon>Fungi</taxon>
        <taxon>Fungi incertae sedis</taxon>
        <taxon>Zoopagomycota</taxon>
        <taxon>Kickxellomycotina</taxon>
        <taxon>Kickxellomycetes</taxon>
        <taxon>Kickxellales</taxon>
        <taxon>Kickxellaceae</taxon>
        <taxon>Linderina</taxon>
    </lineage>
</organism>
<sequence>MAISASSPKTAVVVVGSGVIGLTTALSLQRTNRYSVTVVGDHIAADLNGPHGISQDWASPFAGANWRSFAGFEHTKQRAAEEVGYFKLRDLARTTPEAGVKIVQMVDFGADLGERELVHRDYVANLQPIDRSEWPAGAVIGYKYDSLIINVLQYLPWLTKQFVAEGGQVKKARLEHILDATRYADNCKVVVNCTAMGSRTLGGVNDNEMYPTRGQTLLVNAPNVNFTTMMPDSAGSKTKCTYVIPRGDGTVILGGVMEGDNWDRTECKSTTEDILRNCLSLCPQLLGKGYAGTYSRDVPDADVEALRSKVIRVNVGFRPSRRSGPRLEAESKGDVVVLHNYGQSSFGYQSSWGYAHAAVRKLDAALLSRRIPAPKL</sequence>
<reference evidence="1" key="1">
    <citation type="submission" date="2022-07" db="EMBL/GenBank/DDBJ databases">
        <title>Phylogenomic reconstructions and comparative analyses of Kickxellomycotina fungi.</title>
        <authorList>
            <person name="Reynolds N.K."/>
            <person name="Stajich J.E."/>
            <person name="Barry K."/>
            <person name="Grigoriev I.V."/>
            <person name="Crous P."/>
            <person name="Smith M.E."/>
        </authorList>
    </citation>
    <scope>NUCLEOTIDE SEQUENCE</scope>
    <source>
        <strain evidence="1">NRRL 5244</strain>
    </source>
</reference>
<dbReference type="EMBL" id="JANBPW010002991">
    <property type="protein sequence ID" value="KAJ1938993.1"/>
    <property type="molecule type" value="Genomic_DNA"/>
</dbReference>
<name>A0ACC1J660_9FUNG</name>
<keyword evidence="2" id="KW-1185">Reference proteome</keyword>
<evidence type="ECO:0000313" key="1">
    <source>
        <dbReference type="EMBL" id="KAJ1938993.1"/>
    </source>
</evidence>
<gene>
    <name evidence="1" type="primary">DAO1</name>
    <name evidence="1" type="ORF">FBU59_004269</name>
</gene>
<dbReference type="Proteomes" id="UP001150603">
    <property type="component" value="Unassembled WGS sequence"/>
</dbReference>
<evidence type="ECO:0000313" key="2">
    <source>
        <dbReference type="Proteomes" id="UP001150603"/>
    </source>
</evidence>
<keyword evidence="1" id="KW-0560">Oxidoreductase</keyword>
<comment type="caution">
    <text evidence="1">The sequence shown here is derived from an EMBL/GenBank/DDBJ whole genome shotgun (WGS) entry which is preliminary data.</text>
</comment>
<protein>
    <submittedName>
        <fullName evidence="1">D-amino acid oxidase</fullName>
        <ecNumber evidence="1">1.4.3.3</ecNumber>
    </submittedName>
</protein>
<proteinExistence type="predicted"/>
<accession>A0ACC1J660</accession>